<dbReference type="Proteomes" id="UP000261905">
    <property type="component" value="Unassembled WGS sequence"/>
</dbReference>
<keyword evidence="4" id="KW-1185">Reference proteome</keyword>
<feature type="coiled-coil region" evidence="2">
    <location>
        <begin position="216"/>
        <end position="243"/>
    </location>
</feature>
<dbReference type="SMART" id="SM00028">
    <property type="entry name" value="TPR"/>
    <property type="match status" value="3"/>
</dbReference>
<evidence type="ECO:0000313" key="4">
    <source>
        <dbReference type="Proteomes" id="UP000261905"/>
    </source>
</evidence>
<keyword evidence="1" id="KW-0802">TPR repeat</keyword>
<evidence type="ECO:0000256" key="1">
    <source>
        <dbReference type="PROSITE-ProRule" id="PRU00339"/>
    </source>
</evidence>
<name>A0A371P638_9BACL</name>
<keyword evidence="2" id="KW-0175">Coiled coil</keyword>
<dbReference type="SUPFAM" id="SSF48452">
    <property type="entry name" value="TPR-like"/>
    <property type="match status" value="2"/>
</dbReference>
<dbReference type="InterPro" id="IPR019734">
    <property type="entry name" value="TPR_rpt"/>
</dbReference>
<protein>
    <recommendedName>
        <fullName evidence="5">Tetratricopeptide repeat protein</fullName>
    </recommendedName>
</protein>
<dbReference type="AlphaFoldDB" id="A0A371P638"/>
<accession>A0A371P638</accession>
<dbReference type="InterPro" id="IPR011990">
    <property type="entry name" value="TPR-like_helical_dom_sf"/>
</dbReference>
<evidence type="ECO:0000256" key="2">
    <source>
        <dbReference type="SAM" id="Coils"/>
    </source>
</evidence>
<dbReference type="PROSITE" id="PS50005">
    <property type="entry name" value="TPR"/>
    <property type="match status" value="1"/>
</dbReference>
<evidence type="ECO:0000313" key="3">
    <source>
        <dbReference type="EMBL" id="REK71335.1"/>
    </source>
</evidence>
<organism evidence="3 4">
    <name type="scientific">Paenibacillus paeoniae</name>
    <dbReference type="NCBI Taxonomy" id="2292705"/>
    <lineage>
        <taxon>Bacteria</taxon>
        <taxon>Bacillati</taxon>
        <taxon>Bacillota</taxon>
        <taxon>Bacilli</taxon>
        <taxon>Bacillales</taxon>
        <taxon>Paenibacillaceae</taxon>
        <taxon>Paenibacillus</taxon>
    </lineage>
</organism>
<gene>
    <name evidence="3" type="ORF">DX130_23155</name>
</gene>
<dbReference type="Gene3D" id="1.25.40.10">
    <property type="entry name" value="Tetratricopeptide repeat domain"/>
    <property type="match status" value="1"/>
</dbReference>
<dbReference type="EMBL" id="QUBQ01000006">
    <property type="protein sequence ID" value="REK71335.1"/>
    <property type="molecule type" value="Genomic_DNA"/>
</dbReference>
<reference evidence="3 4" key="1">
    <citation type="submission" date="2018-08" db="EMBL/GenBank/DDBJ databases">
        <title>Paenibacillus sp. M4BSY-1, whole genome shotgun sequence.</title>
        <authorList>
            <person name="Tuo L."/>
        </authorList>
    </citation>
    <scope>NUCLEOTIDE SEQUENCE [LARGE SCALE GENOMIC DNA]</scope>
    <source>
        <strain evidence="3 4">M4BSY-1</strain>
    </source>
</reference>
<evidence type="ECO:0008006" key="5">
    <source>
        <dbReference type="Google" id="ProtNLM"/>
    </source>
</evidence>
<comment type="caution">
    <text evidence="3">The sequence shown here is derived from an EMBL/GenBank/DDBJ whole genome shotgun (WGS) entry which is preliminary data.</text>
</comment>
<proteinExistence type="predicted"/>
<sequence>MCILNTNQRALELYEMNHFEEALKTFQLAVKESRDIQSLTNLAWIYYHEKSNSQIAEELLNEVLQMTPSSYFPYNLLGEIYVERNEWRKASDILTQSIKIMPTPEAFNNLGIAKYHLRELQDASELFLKGSKSESDYSLYSHIKCLIELNENIRAKKVLETFNETDDEFVGNVEVAELYYEMNEYNESILWFEKGWNEYYKQPSWVEEYIYVLIKTNRMEAAKEKLKIAMEEKQLEIEGSEQDECNEVWTQLDKDMNIQHLNEEYMQYQSLIERILSGYTPKIKFTTSLYSGCYLFGCKRHNNT</sequence>
<feature type="repeat" description="TPR" evidence="1">
    <location>
        <begin position="71"/>
        <end position="104"/>
    </location>
</feature>